<name>A0A6J5VIL5_PRUAR</name>
<dbReference type="EMBL" id="CAEKKB010000007">
    <property type="protein sequence ID" value="CAB4318385.1"/>
    <property type="molecule type" value="Genomic_DNA"/>
</dbReference>
<evidence type="ECO:0000313" key="3">
    <source>
        <dbReference type="EMBL" id="CAB4318385.1"/>
    </source>
</evidence>
<dbReference type="EMBL" id="CAEKDK010000007">
    <property type="protein sequence ID" value="CAB4288013.1"/>
    <property type="molecule type" value="Genomic_DNA"/>
</dbReference>
<evidence type="ECO:0000313" key="5">
    <source>
        <dbReference type="Proteomes" id="UP000507245"/>
    </source>
</evidence>
<sequence length="106" mass="12754">MKWFKWKVEQFELLNNLGNCEFRVMQLGKSGEYSLAIHHSEEELVEWGLSEMIADQKWRAHANRVDWNERCPWYLDSFFNRLADSEDSGESEDIWHETDEKIQQSN</sequence>
<dbReference type="InterPro" id="IPR052765">
    <property type="entry name" value="PGM-Related"/>
</dbReference>
<dbReference type="PANTHER" id="PTHR46192">
    <property type="entry name" value="BROAD-RANGE ACID PHOSPHATASE DET1"/>
    <property type="match status" value="1"/>
</dbReference>
<dbReference type="Proteomes" id="UP000507222">
    <property type="component" value="Unassembled WGS sequence"/>
</dbReference>
<evidence type="ECO:0000313" key="2">
    <source>
        <dbReference type="EMBL" id="CAB4288013.1"/>
    </source>
</evidence>
<keyword evidence="5" id="KW-1185">Reference proteome</keyword>
<evidence type="ECO:0000313" key="4">
    <source>
        <dbReference type="Proteomes" id="UP000507222"/>
    </source>
</evidence>
<dbReference type="AlphaFoldDB" id="A0A6J5VIL5"/>
<dbReference type="OrthoDB" id="10261749at2759"/>
<dbReference type="Proteomes" id="UP000507245">
    <property type="component" value="Unassembled WGS sequence"/>
</dbReference>
<protein>
    <submittedName>
        <fullName evidence="2">Uncharacterized protein</fullName>
    </submittedName>
</protein>
<gene>
    <name evidence="2" type="ORF">CURHAP_LOCUS46086</name>
    <name evidence="3" type="ORF">ORAREDHAP_LOCUS45432</name>
</gene>
<feature type="region of interest" description="Disordered" evidence="1">
    <location>
        <begin position="86"/>
        <end position="106"/>
    </location>
</feature>
<proteinExistence type="predicted"/>
<reference evidence="2 4" key="2">
    <citation type="submission" date="2020-05" db="EMBL/GenBank/DDBJ databases">
        <authorList>
            <person name="Campoy J."/>
            <person name="Schneeberger K."/>
            <person name="Spophaly S."/>
        </authorList>
    </citation>
    <scope>NUCLEOTIDE SEQUENCE [LARGE SCALE GENOMIC DNA]</scope>
    <source>
        <strain evidence="2">PruArmRojPasFocal</strain>
    </source>
</reference>
<evidence type="ECO:0000256" key="1">
    <source>
        <dbReference type="SAM" id="MobiDB-lite"/>
    </source>
</evidence>
<reference evidence="5" key="1">
    <citation type="journal article" date="2020" name="Genome Biol.">
        <title>Gamete binning: chromosome-level and haplotype-resolved genome assembly enabled by high-throughput single-cell sequencing of gamete genomes.</title>
        <authorList>
            <person name="Campoy J.A."/>
            <person name="Sun H."/>
            <person name="Goel M."/>
            <person name="Jiao W.-B."/>
            <person name="Folz-Donahue K."/>
            <person name="Wang N."/>
            <person name="Rubio M."/>
            <person name="Liu C."/>
            <person name="Kukat C."/>
            <person name="Ruiz D."/>
            <person name="Huettel B."/>
            <person name="Schneeberger K."/>
        </authorList>
    </citation>
    <scope>NUCLEOTIDE SEQUENCE [LARGE SCALE GENOMIC DNA]</scope>
    <source>
        <strain evidence="5">cv. Rojo Pasion</strain>
    </source>
</reference>
<feature type="compositionally biased region" description="Basic and acidic residues" evidence="1">
    <location>
        <begin position="93"/>
        <end position="106"/>
    </location>
</feature>
<accession>A0A6J5VIL5</accession>
<organism evidence="2 4">
    <name type="scientific">Prunus armeniaca</name>
    <name type="common">Apricot</name>
    <name type="synonym">Armeniaca vulgaris</name>
    <dbReference type="NCBI Taxonomy" id="36596"/>
    <lineage>
        <taxon>Eukaryota</taxon>
        <taxon>Viridiplantae</taxon>
        <taxon>Streptophyta</taxon>
        <taxon>Embryophyta</taxon>
        <taxon>Tracheophyta</taxon>
        <taxon>Spermatophyta</taxon>
        <taxon>Magnoliopsida</taxon>
        <taxon>eudicotyledons</taxon>
        <taxon>Gunneridae</taxon>
        <taxon>Pentapetalae</taxon>
        <taxon>rosids</taxon>
        <taxon>fabids</taxon>
        <taxon>Rosales</taxon>
        <taxon>Rosaceae</taxon>
        <taxon>Amygdaloideae</taxon>
        <taxon>Amygdaleae</taxon>
        <taxon>Prunus</taxon>
    </lineage>
</organism>